<feature type="domain" description="2,4-diaminopentanoate dehydrogenase C-terminal" evidence="1">
    <location>
        <begin position="144"/>
        <end position="328"/>
    </location>
</feature>
<accession>A0ABT7CAR7</accession>
<evidence type="ECO:0000313" key="2">
    <source>
        <dbReference type="EMBL" id="MDJ1372257.1"/>
    </source>
</evidence>
<dbReference type="RefSeq" id="WP_026937491.1">
    <property type="nucleotide sequence ID" value="NZ_CP028426.1"/>
</dbReference>
<comment type="caution">
    <text evidence="2">The sequence shown here is derived from an EMBL/GenBank/DDBJ whole genome shotgun (WGS) entry which is preliminary data.</text>
</comment>
<dbReference type="InterPro" id="IPR036291">
    <property type="entry name" value="NAD(P)-bd_dom_sf"/>
</dbReference>
<reference evidence="2" key="2">
    <citation type="journal article" date="2022" name="Sci. Rep.">
        <title>In silico prediction of the enzymes involved in the degradation of the herbicide molinate by Gulosibacter molinativorax ON4T.</title>
        <authorList>
            <person name="Lopes A.R."/>
            <person name="Bunin E."/>
            <person name="Viana A.T."/>
            <person name="Froufe H."/>
            <person name="Munoz-Merida A."/>
            <person name="Pinho D."/>
            <person name="Figueiredo J."/>
            <person name="Barroso C."/>
            <person name="Vaz-Moreira I."/>
            <person name="Bellanger X."/>
            <person name="Egas C."/>
            <person name="Nunes O.C."/>
        </authorList>
    </citation>
    <scope>NUCLEOTIDE SEQUENCE</scope>
    <source>
        <strain evidence="2">ON4</strain>
    </source>
</reference>
<dbReference type="Pfam" id="PF19328">
    <property type="entry name" value="DAP_DH_C"/>
    <property type="match status" value="1"/>
</dbReference>
<gene>
    <name evidence="2" type="ORF">C7K25_12905</name>
</gene>
<dbReference type="InterPro" id="IPR045760">
    <property type="entry name" value="DAP_DH_C"/>
</dbReference>
<protein>
    <recommendedName>
        <fullName evidence="1">2,4-diaminopentanoate dehydrogenase C-terminal domain-containing protein</fullName>
    </recommendedName>
</protein>
<dbReference type="Proteomes" id="UP001170379">
    <property type="component" value="Unassembled WGS sequence"/>
</dbReference>
<reference evidence="2" key="1">
    <citation type="submission" date="2018-03" db="EMBL/GenBank/DDBJ databases">
        <authorList>
            <person name="Nunes O.C."/>
            <person name="Lopes A.R."/>
            <person name="Froufe H."/>
            <person name="Munoz-Merida A."/>
            <person name="Barroso C."/>
            <person name="Egas C."/>
        </authorList>
    </citation>
    <scope>NUCLEOTIDE SEQUENCE</scope>
    <source>
        <strain evidence="2">ON4</strain>
    </source>
</reference>
<organism evidence="2 3">
    <name type="scientific">Gulosibacter molinativorax</name>
    <dbReference type="NCBI Taxonomy" id="256821"/>
    <lineage>
        <taxon>Bacteria</taxon>
        <taxon>Bacillati</taxon>
        <taxon>Actinomycetota</taxon>
        <taxon>Actinomycetes</taxon>
        <taxon>Micrococcales</taxon>
        <taxon>Microbacteriaceae</taxon>
        <taxon>Gulosibacter</taxon>
    </lineage>
</organism>
<dbReference type="SUPFAM" id="SSF51735">
    <property type="entry name" value="NAD(P)-binding Rossmann-fold domains"/>
    <property type="match status" value="1"/>
</dbReference>
<dbReference type="EMBL" id="PXVD01000022">
    <property type="protein sequence ID" value="MDJ1372257.1"/>
    <property type="molecule type" value="Genomic_DNA"/>
</dbReference>
<keyword evidence="3" id="KW-1185">Reference proteome</keyword>
<sequence length="343" mass="36295">MTNTPISAVVVGLGVHGVGIATLLAEAGVNVVGASDPRIAGQDLADVTGREEQRGVAIQKEISELPWSESIDIAVLTPKVSIGILTNLAIELLQHDTNVVTLVEDAFDLERFAPADYERLNAAALAAGRSFVATGSQDVLWAGLVTQLSSQQRDLKEINIQTHLGVDGYPEEFVTWCSIGNTPDQFEETAAEAATTPSVFGAVLPVIATRLGLTITDEKREITPVLLDYDLPSETLGRDIPAGQPAGRRDVVTVATDEGITLSAELQTTGVMGHDEFTAVLEGSPRATLRHEIEPAHLSVDAGLVNRIPDVVTAPAGVIRTVDLPLPTYRHVVSLPTLEGAAK</sequence>
<evidence type="ECO:0000259" key="1">
    <source>
        <dbReference type="Pfam" id="PF19328"/>
    </source>
</evidence>
<proteinExistence type="predicted"/>
<evidence type="ECO:0000313" key="3">
    <source>
        <dbReference type="Proteomes" id="UP001170379"/>
    </source>
</evidence>
<name>A0ABT7CAR7_9MICO</name>